<gene>
    <name evidence="2" type="ORF">AVEN_119422_1</name>
</gene>
<reference evidence="2 3" key="1">
    <citation type="journal article" date="2019" name="Sci. Rep.">
        <title>Orb-weaving spider Araneus ventricosus genome elucidates the spidroin gene catalogue.</title>
        <authorList>
            <person name="Kono N."/>
            <person name="Nakamura H."/>
            <person name="Ohtoshi R."/>
            <person name="Moran D.A.P."/>
            <person name="Shinohara A."/>
            <person name="Yoshida Y."/>
            <person name="Fujiwara M."/>
            <person name="Mori M."/>
            <person name="Tomita M."/>
            <person name="Arakawa K."/>
        </authorList>
    </citation>
    <scope>NUCLEOTIDE SEQUENCE [LARGE SCALE GENOMIC DNA]</scope>
</reference>
<organism evidence="2 3">
    <name type="scientific">Araneus ventricosus</name>
    <name type="common">Orbweaver spider</name>
    <name type="synonym">Epeira ventricosa</name>
    <dbReference type="NCBI Taxonomy" id="182803"/>
    <lineage>
        <taxon>Eukaryota</taxon>
        <taxon>Metazoa</taxon>
        <taxon>Ecdysozoa</taxon>
        <taxon>Arthropoda</taxon>
        <taxon>Chelicerata</taxon>
        <taxon>Arachnida</taxon>
        <taxon>Araneae</taxon>
        <taxon>Araneomorphae</taxon>
        <taxon>Entelegynae</taxon>
        <taxon>Araneoidea</taxon>
        <taxon>Araneidae</taxon>
        <taxon>Araneus</taxon>
    </lineage>
</organism>
<name>A0A4Y2R7Z6_ARAVE</name>
<accession>A0A4Y2R7Z6</accession>
<feature type="region of interest" description="Disordered" evidence="1">
    <location>
        <begin position="1"/>
        <end position="22"/>
    </location>
</feature>
<sequence>MRVAGTTTEPHHNSLHNKQPALQTRRTLNLQRHVSQWNVCAMLCSGTPMVFRGRKRKDTDSAEAFFLGCLAKGIHILEVELPFKIWDSRSKLHRKFKVELGS</sequence>
<dbReference type="Proteomes" id="UP000499080">
    <property type="component" value="Unassembled WGS sequence"/>
</dbReference>
<protein>
    <submittedName>
        <fullName evidence="2">Uncharacterized protein</fullName>
    </submittedName>
</protein>
<evidence type="ECO:0000313" key="2">
    <source>
        <dbReference type="EMBL" id="GBN70935.1"/>
    </source>
</evidence>
<evidence type="ECO:0000256" key="1">
    <source>
        <dbReference type="SAM" id="MobiDB-lite"/>
    </source>
</evidence>
<dbReference type="EMBL" id="BGPR01015874">
    <property type="protein sequence ID" value="GBN70935.1"/>
    <property type="molecule type" value="Genomic_DNA"/>
</dbReference>
<comment type="caution">
    <text evidence="2">The sequence shown here is derived from an EMBL/GenBank/DDBJ whole genome shotgun (WGS) entry which is preliminary data.</text>
</comment>
<evidence type="ECO:0000313" key="3">
    <source>
        <dbReference type="Proteomes" id="UP000499080"/>
    </source>
</evidence>
<keyword evidence="3" id="KW-1185">Reference proteome</keyword>
<dbReference type="AlphaFoldDB" id="A0A4Y2R7Z6"/>
<proteinExistence type="predicted"/>